<evidence type="ECO:0000313" key="6">
    <source>
        <dbReference type="Proteomes" id="UP000001396"/>
    </source>
</evidence>
<dbReference type="FunCoup" id="D3B1I7">
    <property type="interactions" value="17"/>
</dbReference>
<dbReference type="PANTHER" id="PTHR10921:SF1">
    <property type="entry name" value="NUCLEAR DISTRIBUTION PROTEIN NUDE HOMOLOG"/>
    <property type="match status" value="1"/>
</dbReference>
<dbReference type="GO" id="GO:0005813">
    <property type="term" value="C:centrosome"/>
    <property type="evidence" value="ECO:0007669"/>
    <property type="project" value="TreeGrafter"/>
</dbReference>
<comment type="caution">
    <text evidence="5">The sequence shown here is derived from an EMBL/GenBank/DDBJ whole genome shotgun (WGS) entry which is preliminary data.</text>
</comment>
<sequence length="382" mass="43394">MTTVEIPKFNSQDEEIAYWKKSLEDKQQELDDLEINFNEYQEFSKQLEEEMEGELKACEKKYSEIQSLHARTKNEYESVQDKLNNVSRESSKLISSLQDEVSKLQHDRTNLLQDRRKLEQENDSLERRERVASASVSDLTFKLDKLMEENVWIQSELEESKAAADETIQRLREDIRDLRQELSARERKNIIKPISTEKSKRENPMSFHIPRPNKSQRQKAEDTPATGASSSLSVVSELINLVTDLESRITNFRSKTVSSNSSSNNNNNNNSTSPISSPTASPLLRSSQNLANFNQSHPIPFPMLSELSGNSNRNSNSVSSTPTNPSIFSMISTSNSLNGQSATPQSANGKEMYKDTEVISDRNELSVIMEDRDTNLDNTIES</sequence>
<evidence type="ECO:0000256" key="3">
    <source>
        <dbReference type="SAM" id="Coils"/>
    </source>
</evidence>
<dbReference type="PANTHER" id="PTHR10921">
    <property type="entry name" value="NUCLEAR DISTRIBUTION PROTEIN NUDE HOMOLOG 1"/>
    <property type="match status" value="1"/>
</dbReference>
<protein>
    <submittedName>
        <fullName evidence="5">Lis-interacting protein</fullName>
    </submittedName>
</protein>
<dbReference type="GO" id="GO:0007020">
    <property type="term" value="P:microtubule nucleation"/>
    <property type="evidence" value="ECO:0007669"/>
    <property type="project" value="TreeGrafter"/>
</dbReference>
<dbReference type="Gene3D" id="6.10.250.1080">
    <property type="match status" value="1"/>
</dbReference>
<organism evidence="5 6">
    <name type="scientific">Heterostelium pallidum (strain ATCC 26659 / Pp 5 / PN500)</name>
    <name type="common">Cellular slime mold</name>
    <name type="synonym">Polysphondylium pallidum</name>
    <dbReference type="NCBI Taxonomy" id="670386"/>
    <lineage>
        <taxon>Eukaryota</taxon>
        <taxon>Amoebozoa</taxon>
        <taxon>Evosea</taxon>
        <taxon>Eumycetozoa</taxon>
        <taxon>Dictyostelia</taxon>
        <taxon>Acytosteliales</taxon>
        <taxon>Acytosteliaceae</taxon>
        <taxon>Heterostelium</taxon>
    </lineage>
</organism>
<feature type="compositionally biased region" description="Polar residues" evidence="4">
    <location>
        <begin position="327"/>
        <end position="348"/>
    </location>
</feature>
<dbReference type="GO" id="GO:0000132">
    <property type="term" value="P:establishment of mitotic spindle orientation"/>
    <property type="evidence" value="ECO:0007669"/>
    <property type="project" value="TreeGrafter"/>
</dbReference>
<reference evidence="5 6" key="1">
    <citation type="journal article" date="2011" name="Genome Res.">
        <title>Phylogeny-wide analysis of social amoeba genomes highlights ancient origins for complex intercellular communication.</title>
        <authorList>
            <person name="Heidel A.J."/>
            <person name="Lawal H.M."/>
            <person name="Felder M."/>
            <person name="Schilde C."/>
            <person name="Helps N.R."/>
            <person name="Tunggal B."/>
            <person name="Rivero F."/>
            <person name="John U."/>
            <person name="Schleicher M."/>
            <person name="Eichinger L."/>
            <person name="Platzer M."/>
            <person name="Noegel A.A."/>
            <person name="Schaap P."/>
            <person name="Gloeckner G."/>
        </authorList>
    </citation>
    <scope>NUCLEOTIDE SEQUENCE [LARGE SCALE GENOMIC DNA]</scope>
    <source>
        <strain evidence="6">ATCC 26659 / Pp 5 / PN500</strain>
    </source>
</reference>
<evidence type="ECO:0000256" key="2">
    <source>
        <dbReference type="ARBA" id="ARBA00023054"/>
    </source>
</evidence>
<dbReference type="STRING" id="670386.D3B1I7"/>
<gene>
    <name evidence="5" type="primary">nudE</name>
    <name evidence="5" type="ORF">PPL_02161</name>
</gene>
<dbReference type="Proteomes" id="UP000001396">
    <property type="component" value="Unassembled WGS sequence"/>
</dbReference>
<feature type="region of interest" description="Disordered" evidence="4">
    <location>
        <begin position="256"/>
        <end position="283"/>
    </location>
</feature>
<dbReference type="GO" id="GO:0051642">
    <property type="term" value="P:centrosome localization"/>
    <property type="evidence" value="ECO:0007669"/>
    <property type="project" value="TreeGrafter"/>
</dbReference>
<dbReference type="OMA" id="MVEPTTH"/>
<keyword evidence="2 3" id="KW-0175">Coiled coil</keyword>
<dbReference type="GeneID" id="31357686"/>
<dbReference type="GO" id="GO:0007100">
    <property type="term" value="P:mitotic centrosome separation"/>
    <property type="evidence" value="ECO:0007669"/>
    <property type="project" value="TreeGrafter"/>
</dbReference>
<dbReference type="GO" id="GO:0000776">
    <property type="term" value="C:kinetochore"/>
    <property type="evidence" value="ECO:0007669"/>
    <property type="project" value="TreeGrafter"/>
</dbReference>
<feature type="region of interest" description="Disordered" evidence="4">
    <location>
        <begin position="304"/>
        <end position="352"/>
    </location>
</feature>
<dbReference type="GO" id="GO:0008017">
    <property type="term" value="F:microtubule binding"/>
    <property type="evidence" value="ECO:0007669"/>
    <property type="project" value="InterPro"/>
</dbReference>
<proteinExistence type="inferred from homology"/>
<dbReference type="GO" id="GO:0005871">
    <property type="term" value="C:kinesin complex"/>
    <property type="evidence" value="ECO:0007669"/>
    <property type="project" value="TreeGrafter"/>
</dbReference>
<dbReference type="GO" id="GO:0007059">
    <property type="term" value="P:chromosome segregation"/>
    <property type="evidence" value="ECO:0007669"/>
    <property type="project" value="TreeGrafter"/>
</dbReference>
<dbReference type="GO" id="GO:0047496">
    <property type="term" value="P:vesicle transport along microtubule"/>
    <property type="evidence" value="ECO:0007669"/>
    <property type="project" value="TreeGrafter"/>
</dbReference>
<name>D3B1I7_HETP5</name>
<feature type="compositionally biased region" description="Basic and acidic residues" evidence="4">
    <location>
        <begin position="189"/>
        <end position="203"/>
    </location>
</feature>
<dbReference type="EMBL" id="ADBJ01000008">
    <property type="protein sequence ID" value="EFA85161.1"/>
    <property type="molecule type" value="Genomic_DNA"/>
</dbReference>
<feature type="compositionally biased region" description="Low complexity" evidence="4">
    <location>
        <begin position="308"/>
        <end position="326"/>
    </location>
</feature>
<feature type="region of interest" description="Disordered" evidence="4">
    <location>
        <begin position="189"/>
        <end position="230"/>
    </location>
</feature>
<feature type="coiled-coil region" evidence="3">
    <location>
        <begin position="16"/>
        <end position="188"/>
    </location>
</feature>
<evidence type="ECO:0000256" key="1">
    <source>
        <dbReference type="ARBA" id="ARBA00007429"/>
    </source>
</evidence>
<comment type="similarity">
    <text evidence="1">Belongs to the nudE family.</text>
</comment>
<dbReference type="InParanoid" id="D3B1I7"/>
<dbReference type="AlphaFoldDB" id="D3B1I7"/>
<feature type="compositionally biased region" description="Low complexity" evidence="4">
    <location>
        <begin position="256"/>
        <end position="282"/>
    </location>
</feature>
<dbReference type="InterPro" id="IPR033494">
    <property type="entry name" value="NUDE"/>
</dbReference>
<evidence type="ECO:0000313" key="5">
    <source>
        <dbReference type="EMBL" id="EFA85161.1"/>
    </source>
</evidence>
<evidence type="ECO:0000256" key="4">
    <source>
        <dbReference type="SAM" id="MobiDB-lite"/>
    </source>
</evidence>
<keyword evidence="6" id="KW-1185">Reference proteome</keyword>
<dbReference type="RefSeq" id="XP_020437270.1">
    <property type="nucleotide sequence ID" value="XM_020573153.1"/>
</dbReference>
<accession>D3B1I7</accession>